<evidence type="ECO:0000256" key="1">
    <source>
        <dbReference type="SAM" id="MobiDB-lite"/>
    </source>
</evidence>
<name>A0A1B9H2J7_9TREE</name>
<dbReference type="PANTHER" id="PTHR38645">
    <property type="entry name" value="CHROMOSOME 9, WHOLE GENOME SHOTGUN SEQUENCE"/>
    <property type="match status" value="1"/>
</dbReference>
<feature type="compositionally biased region" description="Low complexity" evidence="1">
    <location>
        <begin position="316"/>
        <end position="336"/>
    </location>
</feature>
<dbReference type="PANTHER" id="PTHR38645:SF1">
    <property type="entry name" value="YALI0F12243P"/>
    <property type="match status" value="1"/>
</dbReference>
<dbReference type="OrthoDB" id="21418at2759"/>
<sequence length="404" mass="41082">MDLSGLGTSLPPGLADAERDMGDKFRAAALSITNLYKSSLSYTKQSYNVGYSAALADVLSTVQSSIGAGQNAEQALSRLMDWAEARQAAISAFAAEDRDTDDTPAPPQQPAKRPTTLARSGLSHLSAPIRPASAPIPSHPHINELPAPNFERSKNEQAVVEDGAPAPVPSSSRISPVPMPTPAPAISSSSNSTTPNTSIDSAGNILVGGPYQPTPAGIMSSSPMGSPSNRPIFTPAPVKPSKNLPMRYSQTLRGSNSSNGESSSASSSSMPTSTFNPSIPLAGVPFVSFTTNVDGPAQNYPTGAKRPMMDGMEIDSVSLPNNTTPTTVSVQTPSSNRSGRASKRRSLGSNIGGNGSSGKNDDGDGAADGGGGGGGNGGSSAAGKDRERRKGSKKHGHGAGTGAV</sequence>
<proteinExistence type="predicted"/>
<gene>
    <name evidence="2" type="ORF">I316_00616</name>
</gene>
<dbReference type="EMBL" id="KV700122">
    <property type="protein sequence ID" value="OCF37492.1"/>
    <property type="molecule type" value="Genomic_DNA"/>
</dbReference>
<evidence type="ECO:0000313" key="3">
    <source>
        <dbReference type="Proteomes" id="UP000092666"/>
    </source>
</evidence>
<evidence type="ECO:0000313" key="2">
    <source>
        <dbReference type="EMBL" id="OCF37492.1"/>
    </source>
</evidence>
<feature type="region of interest" description="Disordered" evidence="1">
    <location>
        <begin position="94"/>
        <end position="276"/>
    </location>
</feature>
<feature type="compositionally biased region" description="Gly residues" evidence="1">
    <location>
        <begin position="366"/>
        <end position="380"/>
    </location>
</feature>
<reference evidence="3" key="2">
    <citation type="submission" date="2013-12" db="EMBL/GenBank/DDBJ databases">
        <title>Evolution of pathogenesis and genome organization in the Tremellales.</title>
        <authorList>
            <person name="Cuomo C."/>
            <person name="Litvintseva A."/>
            <person name="Heitman J."/>
            <person name="Chen Y."/>
            <person name="Sun S."/>
            <person name="Springer D."/>
            <person name="Dromer F."/>
            <person name="Young S."/>
            <person name="Zeng Q."/>
            <person name="Chapman S."/>
            <person name="Gujja S."/>
            <person name="Saif S."/>
            <person name="Birren B."/>
        </authorList>
    </citation>
    <scope>NUCLEOTIDE SEQUENCE [LARGE SCALE GENOMIC DNA]</scope>
    <source>
        <strain evidence="3">BCC8398</strain>
    </source>
</reference>
<reference evidence="2 3" key="1">
    <citation type="submission" date="2013-07" db="EMBL/GenBank/DDBJ databases">
        <title>The Genome Sequence of Cryptococcus heveanensis BCC8398.</title>
        <authorList>
            <consortium name="The Broad Institute Genome Sequencing Platform"/>
            <person name="Cuomo C."/>
            <person name="Litvintseva A."/>
            <person name="Chen Y."/>
            <person name="Heitman J."/>
            <person name="Sun S."/>
            <person name="Springer D."/>
            <person name="Dromer F."/>
            <person name="Young S.K."/>
            <person name="Zeng Q."/>
            <person name="Gargeya S."/>
            <person name="Fitzgerald M."/>
            <person name="Abouelleil A."/>
            <person name="Alvarado L."/>
            <person name="Berlin A.M."/>
            <person name="Chapman S.B."/>
            <person name="Dewar J."/>
            <person name="Goldberg J."/>
            <person name="Griggs A."/>
            <person name="Gujja S."/>
            <person name="Hansen M."/>
            <person name="Howarth C."/>
            <person name="Imamovic A."/>
            <person name="Larimer J."/>
            <person name="McCowan C."/>
            <person name="Murphy C."/>
            <person name="Pearson M."/>
            <person name="Priest M."/>
            <person name="Roberts A."/>
            <person name="Saif S."/>
            <person name="Shea T."/>
            <person name="Sykes S."/>
            <person name="Wortman J."/>
            <person name="Nusbaum C."/>
            <person name="Birren B."/>
        </authorList>
    </citation>
    <scope>NUCLEOTIDE SEQUENCE [LARGE SCALE GENOMIC DNA]</scope>
    <source>
        <strain evidence="2 3">BCC8398</strain>
    </source>
</reference>
<dbReference type="Proteomes" id="UP000092666">
    <property type="component" value="Unassembled WGS sequence"/>
</dbReference>
<organism evidence="2 3">
    <name type="scientific">Kwoniella heveanensis BCC8398</name>
    <dbReference type="NCBI Taxonomy" id="1296120"/>
    <lineage>
        <taxon>Eukaryota</taxon>
        <taxon>Fungi</taxon>
        <taxon>Dikarya</taxon>
        <taxon>Basidiomycota</taxon>
        <taxon>Agaricomycotina</taxon>
        <taxon>Tremellomycetes</taxon>
        <taxon>Tremellales</taxon>
        <taxon>Cryptococcaceae</taxon>
        <taxon>Kwoniella</taxon>
    </lineage>
</organism>
<keyword evidence="3" id="KW-1185">Reference proteome</keyword>
<feature type="region of interest" description="Disordered" evidence="1">
    <location>
        <begin position="292"/>
        <end position="404"/>
    </location>
</feature>
<feature type="compositionally biased region" description="Low complexity" evidence="1">
    <location>
        <begin position="184"/>
        <end position="199"/>
    </location>
</feature>
<feature type="compositionally biased region" description="Low complexity" evidence="1">
    <location>
        <begin position="255"/>
        <end position="276"/>
    </location>
</feature>
<feature type="compositionally biased region" description="Low complexity" evidence="1">
    <location>
        <begin position="126"/>
        <end position="140"/>
    </location>
</feature>
<dbReference type="AlphaFoldDB" id="A0A1B9H2J7"/>
<protein>
    <submittedName>
        <fullName evidence="2">Uncharacterized protein</fullName>
    </submittedName>
</protein>
<accession>A0A1B9H2J7</accession>
<feature type="compositionally biased region" description="Low complexity" evidence="1">
    <location>
        <begin position="217"/>
        <end position="228"/>
    </location>
</feature>